<proteinExistence type="predicted"/>
<dbReference type="Proteomes" id="UP000186817">
    <property type="component" value="Unassembled WGS sequence"/>
</dbReference>
<evidence type="ECO:0000313" key="3">
    <source>
        <dbReference type="Proteomes" id="UP000186817"/>
    </source>
</evidence>
<feature type="region of interest" description="Disordered" evidence="1">
    <location>
        <begin position="129"/>
        <end position="201"/>
    </location>
</feature>
<reference evidence="2 3" key="1">
    <citation type="submission" date="2016-02" db="EMBL/GenBank/DDBJ databases">
        <title>Genome analysis of coral dinoflagellate symbionts highlights evolutionary adaptations to a symbiotic lifestyle.</title>
        <authorList>
            <person name="Aranda M."/>
            <person name="Li Y."/>
            <person name="Liew Y.J."/>
            <person name="Baumgarten S."/>
            <person name="Simakov O."/>
            <person name="Wilson M."/>
            <person name="Piel J."/>
            <person name="Ashoor H."/>
            <person name="Bougouffa S."/>
            <person name="Bajic V.B."/>
            <person name="Ryu T."/>
            <person name="Ravasi T."/>
            <person name="Bayer T."/>
            <person name="Micklem G."/>
            <person name="Kim H."/>
            <person name="Bhak J."/>
            <person name="Lajeunesse T.C."/>
            <person name="Voolstra C.R."/>
        </authorList>
    </citation>
    <scope>NUCLEOTIDE SEQUENCE [LARGE SCALE GENOMIC DNA]</scope>
    <source>
        <strain evidence="2 3">CCMP2467</strain>
    </source>
</reference>
<evidence type="ECO:0000256" key="1">
    <source>
        <dbReference type="SAM" id="MobiDB-lite"/>
    </source>
</evidence>
<feature type="region of interest" description="Disordered" evidence="1">
    <location>
        <begin position="1"/>
        <end position="30"/>
    </location>
</feature>
<protein>
    <recommendedName>
        <fullName evidence="4">Endonuclease/exonuclease/phosphatase domain-containing protein</fullName>
    </recommendedName>
</protein>
<sequence>MDVDEEMEHSDHHRPRPVNPRFLTGLSGARRHGPVFAGEVRSRGPPLTRFHPGLAAPLPDELFAGLIPGSDTGRARQTSADMASTAGAQATPVIKVEDDSPRHRPPAPDIADDAGAEILEDPVVLTAFPPPALAPITPSSHKDPAEPAPASRGGRWLSLQRTPAPPPIDLDEDPLPQGCQEQPLRITSPGKPHRPGRGRRRPWKVHAFGRTLLPRWRQEWRVNFLRAYRAVHSARSGFISDVPSLLWLARSYHLYYPRPDFDLAHGSSRSPSPTRLQLAWTSDRLVCLLVTRAHNTEHVQQLGVQRGGYHHPRTDTQGAAHTTMAFLPSPACARVGETVANSPEVAIPALQRSHSAAKPRAPVLTDCNVPSTLAITTRVQKRSYARFLRRLTTYGKAVYKGRTYSRPLGPAPAAESHATSQDSGPTHGAAPPSHRWRIVSWNAGGLSQPKLDELFLWLQMEEQQGRPVHVMTIQETHWSFTSEWQSQGHWLIHSSLEKPARSAGILQILRQDFVSSQQIKNSTCDPRPTGPHPPGHGAADIAHYCVSTLLVHQLGPHSYPGQAPRGQRAVLDPTSPIDLWVTLPSVTNW</sequence>
<dbReference type="OrthoDB" id="10327552at2759"/>
<name>A0A1Q9CPL7_SYMMI</name>
<feature type="compositionally biased region" description="Basic residues" evidence="1">
    <location>
        <begin position="191"/>
        <end position="201"/>
    </location>
</feature>
<evidence type="ECO:0000313" key="2">
    <source>
        <dbReference type="EMBL" id="OLP84856.1"/>
    </source>
</evidence>
<keyword evidence="3" id="KW-1185">Reference proteome</keyword>
<dbReference type="EMBL" id="LSRX01001012">
    <property type="protein sequence ID" value="OLP84856.1"/>
    <property type="molecule type" value="Genomic_DNA"/>
</dbReference>
<feature type="region of interest" description="Disordered" evidence="1">
    <location>
        <begin position="406"/>
        <end position="433"/>
    </location>
</feature>
<dbReference type="AlphaFoldDB" id="A0A1Q9CPL7"/>
<accession>A0A1Q9CPL7</accession>
<gene>
    <name evidence="2" type="ORF">AK812_SmicGene34222</name>
</gene>
<comment type="caution">
    <text evidence="2">The sequence shown here is derived from an EMBL/GenBank/DDBJ whole genome shotgun (WGS) entry which is preliminary data.</text>
</comment>
<evidence type="ECO:0008006" key="4">
    <source>
        <dbReference type="Google" id="ProtNLM"/>
    </source>
</evidence>
<organism evidence="2 3">
    <name type="scientific">Symbiodinium microadriaticum</name>
    <name type="common">Dinoflagellate</name>
    <name type="synonym">Zooxanthella microadriatica</name>
    <dbReference type="NCBI Taxonomy" id="2951"/>
    <lineage>
        <taxon>Eukaryota</taxon>
        <taxon>Sar</taxon>
        <taxon>Alveolata</taxon>
        <taxon>Dinophyceae</taxon>
        <taxon>Suessiales</taxon>
        <taxon>Symbiodiniaceae</taxon>
        <taxon>Symbiodinium</taxon>
    </lineage>
</organism>